<reference evidence="4 5" key="1">
    <citation type="submission" date="2020-06" db="EMBL/GenBank/DDBJ databases">
        <title>Actinomadura xiongansis sp. nov., isolated from soil of Baiyangdian.</title>
        <authorList>
            <person name="Zhang X."/>
        </authorList>
    </citation>
    <scope>NUCLEOTIDE SEQUENCE [LARGE SCALE GENOMIC DNA]</scope>
    <source>
        <strain evidence="4 5">HBUM206468</strain>
    </source>
</reference>
<dbReference type="PANTHER" id="PTHR45737">
    <property type="entry name" value="VON WILLEBRAND FACTOR A DOMAIN-CONTAINING PROTEIN 5A"/>
    <property type="match status" value="1"/>
</dbReference>
<protein>
    <submittedName>
        <fullName evidence="4">VWA domain-containing protein</fullName>
    </submittedName>
</protein>
<feature type="domain" description="VIT" evidence="3">
    <location>
        <begin position="23"/>
        <end position="151"/>
    </location>
</feature>
<accession>A0ABR7LTJ7</accession>
<feature type="region of interest" description="Disordered" evidence="1">
    <location>
        <begin position="1"/>
        <end position="34"/>
    </location>
</feature>
<dbReference type="SUPFAM" id="SSF53300">
    <property type="entry name" value="vWA-like"/>
    <property type="match status" value="1"/>
</dbReference>
<dbReference type="Pfam" id="PF13768">
    <property type="entry name" value="VWA_3"/>
    <property type="match status" value="1"/>
</dbReference>
<comment type="caution">
    <text evidence="4">The sequence shown here is derived from an EMBL/GenBank/DDBJ whole genome shotgun (WGS) entry which is preliminary data.</text>
</comment>
<sequence>MTVHIAPLFPDRPSAGDPPATTTDEGMGALTTDKGNLPLDAVDIRAAITGLGAGIEMVQGFHNPFDVPLEATYIFPLPDRAAVTAMRMEAADRVIEGTLKERGQAREDYDAAIAAGQRAAIAEEDRPDVFTMRVGNILPGERVTVTLKLSQPLPYEDDAATFRFPLVVAPRYIPGAPLDEPPAGDGVVRDTEAVPDASRISPPVLLPGFPNPIRLELSVEIDPAGLPLTEIRSSYGGPATDMPTTGTPTTGTPATGMLAAEDGEGGRTVVRLRPGQRLDRDFILRLGFARQEAGSLTLVPDETGDEGTFTFTVMPSGEHRPRPRDVVLALDRSGSMQGWKIVAARRAAARIIDTLTGEDRFAVLSFDHVVQRPAGLPDTLVTASDRNRFRAVEHLAGLSARGGTEMLGPLAEAAGLLGDSGRDRVLVLITDGQVGNEDQILAHLAPALGGTRVHAVGIDRAVNAGFLGRLASIGQGRFELVESEERLDEAMERIHHRIGAPLVTGLTLEADGLEVVPGTVAPGRLGALFPGVPLVISGRWRGGLTGATADARTDATAGTGTVAMAVRGVTADGAQWRRSAPGTVVTDRAAVSIWARAHLRELEDRYVTSGSERLEKRIVDTSLRFGVLCRFTAFVAVDSRVVAAGQDPHPVVQPVEMPDGWGRSQQAPAMPMAAGALPATFGSAPDAAFAVDYMASEVGIQGMPAPGGSPPAPLGRPMGRPGGGSGYRGGRSPRGRTGGTLSDRSGISASAPDPLSFARQQARQEVELLTGSATAPDDLRRQMLSDLRTRLDALIILLEDSGVAEEAFAPLVELRSELRSAEETFHTLGTAELWERTVRVLTEFADGGPPARRAFWKRQG</sequence>
<proteinExistence type="predicted"/>
<dbReference type="Pfam" id="PF08487">
    <property type="entry name" value="VIT"/>
    <property type="match status" value="1"/>
</dbReference>
<evidence type="ECO:0000259" key="3">
    <source>
        <dbReference type="PROSITE" id="PS51468"/>
    </source>
</evidence>
<name>A0ABR7LTJ7_9ACTN</name>
<evidence type="ECO:0000259" key="2">
    <source>
        <dbReference type="PROSITE" id="PS50234"/>
    </source>
</evidence>
<dbReference type="SMART" id="SM00609">
    <property type="entry name" value="VIT"/>
    <property type="match status" value="1"/>
</dbReference>
<feature type="region of interest" description="Disordered" evidence="1">
    <location>
        <begin position="702"/>
        <end position="760"/>
    </location>
</feature>
<dbReference type="PANTHER" id="PTHR45737:SF6">
    <property type="entry name" value="VON WILLEBRAND FACTOR A DOMAIN-CONTAINING PROTEIN 5A"/>
    <property type="match status" value="1"/>
</dbReference>
<dbReference type="InterPro" id="IPR002035">
    <property type="entry name" value="VWF_A"/>
</dbReference>
<organism evidence="4 5">
    <name type="scientific">Actinomadura alba</name>
    <dbReference type="NCBI Taxonomy" id="406431"/>
    <lineage>
        <taxon>Bacteria</taxon>
        <taxon>Bacillati</taxon>
        <taxon>Actinomycetota</taxon>
        <taxon>Actinomycetes</taxon>
        <taxon>Streptosporangiales</taxon>
        <taxon>Thermomonosporaceae</taxon>
        <taxon>Actinomadura</taxon>
    </lineage>
</organism>
<dbReference type="Gene3D" id="3.40.50.410">
    <property type="entry name" value="von Willebrand factor, type A domain"/>
    <property type="match status" value="1"/>
</dbReference>
<dbReference type="InterPro" id="IPR013694">
    <property type="entry name" value="VIT"/>
</dbReference>
<evidence type="ECO:0000313" key="4">
    <source>
        <dbReference type="EMBL" id="MBC6468003.1"/>
    </source>
</evidence>
<dbReference type="EMBL" id="JABVEC010000016">
    <property type="protein sequence ID" value="MBC6468003.1"/>
    <property type="molecule type" value="Genomic_DNA"/>
</dbReference>
<dbReference type="PROSITE" id="PS50234">
    <property type="entry name" value="VWFA"/>
    <property type="match status" value="1"/>
</dbReference>
<dbReference type="RefSeq" id="WP_187245007.1">
    <property type="nucleotide sequence ID" value="NZ_BAAAOK010000037.1"/>
</dbReference>
<dbReference type="SMART" id="SM00327">
    <property type="entry name" value="VWA"/>
    <property type="match status" value="1"/>
</dbReference>
<evidence type="ECO:0000313" key="5">
    <source>
        <dbReference type="Proteomes" id="UP000805614"/>
    </source>
</evidence>
<dbReference type="InterPro" id="IPR036465">
    <property type="entry name" value="vWFA_dom_sf"/>
</dbReference>
<gene>
    <name evidence="4" type="ORF">HKK74_21250</name>
</gene>
<keyword evidence="5" id="KW-1185">Reference proteome</keyword>
<feature type="domain" description="VWFA" evidence="2">
    <location>
        <begin position="325"/>
        <end position="494"/>
    </location>
</feature>
<dbReference type="Proteomes" id="UP000805614">
    <property type="component" value="Unassembled WGS sequence"/>
</dbReference>
<feature type="compositionally biased region" description="Gly residues" evidence="1">
    <location>
        <begin position="720"/>
        <end position="729"/>
    </location>
</feature>
<dbReference type="PROSITE" id="PS51468">
    <property type="entry name" value="VIT"/>
    <property type="match status" value="1"/>
</dbReference>
<evidence type="ECO:0000256" key="1">
    <source>
        <dbReference type="SAM" id="MobiDB-lite"/>
    </source>
</evidence>